<name>A0AAV2B911_9ARAC</name>
<dbReference type="PANTHER" id="PTHR15976:SF17">
    <property type="entry name" value="CONSTITUTIVE COACTIVATOR OF PEROXISOME PROLIFERATOR-ACTIVATED RECEPTOR GAMMA"/>
    <property type="match status" value="1"/>
</dbReference>
<dbReference type="PANTHER" id="PTHR15976">
    <property type="entry name" value="CONSTITUTIVE COACTIVATOR OF PEROXISOME PROLIFERATOR-ACTIVATED RECEPTOR GAMMA"/>
    <property type="match status" value="1"/>
</dbReference>
<keyword evidence="4" id="KW-1185">Reference proteome</keyword>
<comment type="similarity">
    <text evidence="1">Belongs to the constitutive coactivator of PPAR-gamma family.</text>
</comment>
<dbReference type="EMBL" id="CAXIEN010000307">
    <property type="protein sequence ID" value="CAL1292479.1"/>
    <property type="molecule type" value="Genomic_DNA"/>
</dbReference>
<dbReference type="GO" id="GO:0004518">
    <property type="term" value="F:nuclease activity"/>
    <property type="evidence" value="ECO:0007669"/>
    <property type="project" value="InterPro"/>
</dbReference>
<feature type="domain" description="XPG N-terminal" evidence="2">
    <location>
        <begin position="1"/>
        <end position="95"/>
    </location>
</feature>
<evidence type="ECO:0000313" key="3">
    <source>
        <dbReference type="EMBL" id="CAL1292479.1"/>
    </source>
</evidence>
<evidence type="ECO:0000313" key="4">
    <source>
        <dbReference type="Proteomes" id="UP001497382"/>
    </source>
</evidence>
<proteinExistence type="inferred from homology"/>
<organism evidence="3 4">
    <name type="scientific">Larinioides sclopetarius</name>
    <dbReference type="NCBI Taxonomy" id="280406"/>
    <lineage>
        <taxon>Eukaryota</taxon>
        <taxon>Metazoa</taxon>
        <taxon>Ecdysozoa</taxon>
        <taxon>Arthropoda</taxon>
        <taxon>Chelicerata</taxon>
        <taxon>Arachnida</taxon>
        <taxon>Araneae</taxon>
        <taxon>Araneomorphae</taxon>
        <taxon>Entelegynae</taxon>
        <taxon>Araneoidea</taxon>
        <taxon>Araneidae</taxon>
        <taxon>Larinioides</taxon>
    </lineage>
</organism>
<gene>
    <name evidence="3" type="ORF">LARSCL_LOCUS17684</name>
</gene>
<dbReference type="InterPro" id="IPR029060">
    <property type="entry name" value="PIN-like_dom_sf"/>
</dbReference>
<reference evidence="3 4" key="1">
    <citation type="submission" date="2024-04" db="EMBL/GenBank/DDBJ databases">
        <authorList>
            <person name="Rising A."/>
            <person name="Reimegard J."/>
            <person name="Sonavane S."/>
            <person name="Akerstrom W."/>
            <person name="Nylinder S."/>
            <person name="Hedman E."/>
            <person name="Kallberg Y."/>
        </authorList>
    </citation>
    <scope>NUCLEOTIDE SEQUENCE [LARGE SCALE GENOMIC DNA]</scope>
</reference>
<dbReference type="SUPFAM" id="SSF88723">
    <property type="entry name" value="PIN domain-like"/>
    <property type="match status" value="1"/>
</dbReference>
<comment type="caution">
    <text evidence="3">The sequence shown here is derived from an EMBL/GenBank/DDBJ whole genome shotgun (WGS) entry which is preliminary data.</text>
</comment>
<dbReference type="Proteomes" id="UP001497382">
    <property type="component" value="Unassembled WGS sequence"/>
</dbReference>
<dbReference type="InterPro" id="IPR006085">
    <property type="entry name" value="XPG_DNA_repair_N"/>
</dbReference>
<dbReference type="Gene3D" id="3.40.50.1010">
    <property type="entry name" value="5'-nuclease"/>
    <property type="match status" value="1"/>
</dbReference>
<evidence type="ECO:0000256" key="1">
    <source>
        <dbReference type="ARBA" id="ARBA00009495"/>
    </source>
</evidence>
<dbReference type="AlphaFoldDB" id="A0AAV2B911"/>
<dbReference type="Pfam" id="PF00752">
    <property type="entry name" value="XPG_N"/>
    <property type="match status" value="1"/>
</dbReference>
<accession>A0AAV2B911</accession>
<evidence type="ECO:0000259" key="2">
    <source>
        <dbReference type="Pfam" id="PF00752"/>
    </source>
</evidence>
<protein>
    <recommendedName>
        <fullName evidence="2">XPG N-terminal domain-containing protein</fullName>
    </recommendedName>
</protein>
<dbReference type="GO" id="GO:0005634">
    <property type="term" value="C:nucleus"/>
    <property type="evidence" value="ECO:0007669"/>
    <property type="project" value="TreeGrafter"/>
</dbReference>
<dbReference type="InterPro" id="IPR026784">
    <property type="entry name" value="Coact_PPARg"/>
</dbReference>
<sequence>MGVKGLLPLVEDCPEACRFVSIEKMANDHQRVLRYSPVLAVDGSNDIPWLYTNQRHSLESLYGGQWIQFREVSKNFVLKFQNKGIKLVFIFDKNHLQK</sequence>